<sequence>MAAVPGRAQRQRGRGMAAAAPPCAAGLGPQRVFAPLAAAAGLRNSSRSFAARPGEYSETVNTRIKSLYWRPPIKPKPNMCIESMPSEMLMKIFSYLDAVSLLCVSCVNKRFYHLANDNGIWLKLYSGCFPPKRTIWKVKSVQTETGPLSCAPIQDRKPGYWKKEYILKQIAAVTTRVMQLVKPVDLYTGLPSRIKKAIKASGLSWMIVLKDRNGKEHVMEQADLFFKDTSVTIFWYSPSWPCLDILLSLKLFGVTPLLLDQSKAPSKNGPRRRSLIAEYDFSNLTESNVTLGADKLVQLFSLDPGLLVGLWKGKNEIAFVMTSLHYHQLLERSTLGSATVQYVLPSNKPVLDDIDPEYGLHDYDLHLDMHSGSCTYLCGTFKSLFCRKGDIENGYLRLTVVSLKDNTKHVPLIGTVGLSWETDAFKGNVKDCYVMDVTLLDETRKPFWCFSAPVCMELSSKVSSLYDYMGCVYTTDYADAEGKVCVELVWLEETKEYFIVSLVLYISTEKVNNWYGTNY</sequence>
<dbReference type="Gene3D" id="1.20.1280.50">
    <property type="match status" value="1"/>
</dbReference>
<dbReference type="SUPFAM" id="SSF81383">
    <property type="entry name" value="F-box domain"/>
    <property type="match status" value="1"/>
</dbReference>
<dbReference type="Proteomes" id="UP000694556">
    <property type="component" value="Chromosome 2"/>
</dbReference>
<dbReference type="PANTHER" id="PTHR46731:SF1">
    <property type="entry name" value="F-BOX ONLY PROTEIN 15"/>
    <property type="match status" value="1"/>
</dbReference>
<evidence type="ECO:0000259" key="1">
    <source>
        <dbReference type="PROSITE" id="PS50181"/>
    </source>
</evidence>
<dbReference type="AlphaFoldDB" id="A0A8C3BFV2"/>
<dbReference type="GO" id="GO:0019005">
    <property type="term" value="C:SCF ubiquitin ligase complex"/>
    <property type="evidence" value="ECO:0007669"/>
    <property type="project" value="TreeGrafter"/>
</dbReference>
<feature type="domain" description="F-box" evidence="1">
    <location>
        <begin position="78"/>
        <end position="124"/>
    </location>
</feature>
<name>A0A8C3BFV2_CAIMO</name>
<dbReference type="PANTHER" id="PTHR46731">
    <property type="entry name" value="F-BOX ONLY PROTEIN 15"/>
    <property type="match status" value="1"/>
</dbReference>
<dbReference type="Ensembl" id="ENSCMMT00000006371.1">
    <property type="protein sequence ID" value="ENSCMMP00000005739.1"/>
    <property type="gene ID" value="ENSCMMG00000003655.1"/>
</dbReference>
<reference evidence="2" key="2">
    <citation type="submission" date="2025-08" db="UniProtKB">
        <authorList>
            <consortium name="Ensembl"/>
        </authorList>
    </citation>
    <scope>IDENTIFICATION</scope>
</reference>
<protein>
    <submittedName>
        <fullName evidence="2">F-box protein 15</fullName>
    </submittedName>
</protein>
<keyword evidence="3" id="KW-1185">Reference proteome</keyword>
<dbReference type="CDD" id="cd22093">
    <property type="entry name" value="F-box_FBXO15"/>
    <property type="match status" value="1"/>
</dbReference>
<evidence type="ECO:0000313" key="3">
    <source>
        <dbReference type="Proteomes" id="UP000694556"/>
    </source>
</evidence>
<accession>A0A8C3BFV2</accession>
<evidence type="ECO:0000313" key="2">
    <source>
        <dbReference type="Ensembl" id="ENSCMMP00000005739.1"/>
    </source>
</evidence>
<dbReference type="PROSITE" id="PS50181">
    <property type="entry name" value="FBOX"/>
    <property type="match status" value="1"/>
</dbReference>
<dbReference type="Pfam" id="PF12937">
    <property type="entry name" value="F-box-like"/>
    <property type="match status" value="1"/>
</dbReference>
<proteinExistence type="predicted"/>
<dbReference type="InterPro" id="IPR001810">
    <property type="entry name" value="F-box_dom"/>
</dbReference>
<reference evidence="2" key="3">
    <citation type="submission" date="2025-09" db="UniProtKB">
        <authorList>
            <consortium name="Ensembl"/>
        </authorList>
    </citation>
    <scope>IDENTIFICATION</scope>
</reference>
<dbReference type="SMART" id="SM00256">
    <property type="entry name" value="FBOX"/>
    <property type="match status" value="1"/>
</dbReference>
<dbReference type="InterPro" id="IPR036047">
    <property type="entry name" value="F-box-like_dom_sf"/>
</dbReference>
<organism evidence="2 3">
    <name type="scientific">Cairina moschata</name>
    <name type="common">Muscovy duck</name>
    <dbReference type="NCBI Taxonomy" id="8855"/>
    <lineage>
        <taxon>Eukaryota</taxon>
        <taxon>Metazoa</taxon>
        <taxon>Chordata</taxon>
        <taxon>Craniata</taxon>
        <taxon>Vertebrata</taxon>
        <taxon>Euteleostomi</taxon>
        <taxon>Archelosauria</taxon>
        <taxon>Archosauria</taxon>
        <taxon>Dinosauria</taxon>
        <taxon>Saurischia</taxon>
        <taxon>Theropoda</taxon>
        <taxon>Coelurosauria</taxon>
        <taxon>Aves</taxon>
        <taxon>Neognathae</taxon>
        <taxon>Galloanserae</taxon>
        <taxon>Anseriformes</taxon>
        <taxon>Anatidae</taxon>
        <taxon>Anatinae</taxon>
        <taxon>Cairina</taxon>
    </lineage>
</organism>
<reference evidence="2" key="1">
    <citation type="submission" date="2018-09" db="EMBL/GenBank/DDBJ databases">
        <title>Common duck and Muscovy duck high density SNP chip.</title>
        <authorList>
            <person name="Vignal A."/>
            <person name="Thebault N."/>
            <person name="Warren W.C."/>
        </authorList>
    </citation>
    <scope>NUCLEOTIDE SEQUENCE [LARGE SCALE GENOMIC DNA]</scope>
</reference>